<comment type="caution">
    <text evidence="2">The sequence shown here is derived from an EMBL/GenBank/DDBJ whole genome shotgun (WGS) entry which is preliminary data.</text>
</comment>
<name>A0AA36DCT7_9BILA</name>
<evidence type="ECO:0000313" key="2">
    <source>
        <dbReference type="EMBL" id="CAJ0584035.1"/>
    </source>
</evidence>
<protein>
    <submittedName>
        <fullName evidence="2">Uncharacterized protein</fullName>
    </submittedName>
</protein>
<keyword evidence="3" id="KW-1185">Reference proteome</keyword>
<feature type="region of interest" description="Disordered" evidence="1">
    <location>
        <begin position="394"/>
        <end position="420"/>
    </location>
</feature>
<reference evidence="2" key="1">
    <citation type="submission" date="2023-06" db="EMBL/GenBank/DDBJ databases">
        <authorList>
            <person name="Delattre M."/>
        </authorList>
    </citation>
    <scope>NUCLEOTIDE SEQUENCE</scope>
    <source>
        <strain evidence="2">AF72</strain>
    </source>
</reference>
<organism evidence="2 3">
    <name type="scientific">Mesorhabditis spiculigera</name>
    <dbReference type="NCBI Taxonomy" id="96644"/>
    <lineage>
        <taxon>Eukaryota</taxon>
        <taxon>Metazoa</taxon>
        <taxon>Ecdysozoa</taxon>
        <taxon>Nematoda</taxon>
        <taxon>Chromadorea</taxon>
        <taxon>Rhabditida</taxon>
        <taxon>Rhabditina</taxon>
        <taxon>Rhabditomorpha</taxon>
        <taxon>Rhabditoidea</taxon>
        <taxon>Rhabditidae</taxon>
        <taxon>Mesorhabditinae</taxon>
        <taxon>Mesorhabditis</taxon>
    </lineage>
</organism>
<evidence type="ECO:0000313" key="3">
    <source>
        <dbReference type="Proteomes" id="UP001177023"/>
    </source>
</evidence>
<gene>
    <name evidence="2" type="ORF">MSPICULIGERA_LOCUS22103</name>
</gene>
<feature type="non-terminal residue" evidence="2">
    <location>
        <position position="1"/>
    </location>
</feature>
<accession>A0AA36DCT7</accession>
<proteinExistence type="predicted"/>
<dbReference type="Proteomes" id="UP001177023">
    <property type="component" value="Unassembled WGS sequence"/>
</dbReference>
<evidence type="ECO:0000256" key="1">
    <source>
        <dbReference type="SAM" id="MobiDB-lite"/>
    </source>
</evidence>
<dbReference type="AlphaFoldDB" id="A0AA36DCT7"/>
<dbReference type="EMBL" id="CATQJA010002665">
    <property type="protein sequence ID" value="CAJ0584035.1"/>
    <property type="molecule type" value="Genomic_DNA"/>
</dbReference>
<sequence length="544" mass="61224">MDDNLYFVNDLEVLLFLWRNYAPKFDNRTYTRVEEKAAIESVEQKISYHSAWRIDEHKCKDELSAWIENNEKEATAPVFSKLTINCAGERERGWIDDATGIKFDSVEPSTDKLMDKNYAQEIELISLVITTAIDQQDVWGTSRLLEQIAPLTLPKLRRMAEAKKLGLVQTLFAYTIDSTLGGKANLDSEEGFSVKEMSFLVSLDRVVDEVQENAHSITDTRQAAHAMLNSAAQFVQKLGEPKCCPNRVKSAAKMLCQQVNQLQKMQTYFTEAVDNEYQLHSPHIGPTYRLLRSLLDRIMCTDVIPVGKAQLSDVFRTPMSVKQPTQANTPVTTIEKPSECTPKAIPRLGLFLNNSTPTPIRPEIVERPAPVPECDDDDENSVNFQTPIKKTEKRLSLDQTPEGRPAKARRRSLEVKPKKAQVKTTTIKTASWKSVTYVIQGAEDAIHHIAAEGGYLDNPVNKTGIHNQRVNQITGNVILKIEAGKKRAVSALQDTPSPFDVHHKMNVIIYYLQKDVESCGWDLVAVLRKYAGIVDAAVKNFEKP</sequence>